<evidence type="ECO:0008006" key="2">
    <source>
        <dbReference type="Google" id="ProtNLM"/>
    </source>
</evidence>
<reference evidence="1" key="1">
    <citation type="submission" date="2012-03" db="EMBL/GenBank/DDBJ databases">
        <title>Functional metagenomics reveals considerable lignocellulase gene clusters in the gut microbiome of a wood-feeding higher termite.</title>
        <authorList>
            <person name="Liu N."/>
        </authorList>
    </citation>
    <scope>NUCLEOTIDE SEQUENCE</scope>
</reference>
<proteinExistence type="predicted"/>
<accession>A0A806KNX8</accession>
<evidence type="ECO:0000313" key="1">
    <source>
        <dbReference type="EMBL" id="AGS53931.1"/>
    </source>
</evidence>
<dbReference type="SUPFAM" id="SSF56219">
    <property type="entry name" value="DNase I-like"/>
    <property type="match status" value="1"/>
</dbReference>
<dbReference type="EMBL" id="JQ844261">
    <property type="protein sequence ID" value="AGS53931.1"/>
    <property type="molecule type" value="Genomic_DNA"/>
</dbReference>
<name>A0A806KNX8_9BACT</name>
<sequence>MKIFCWNMNYWQNTSEKVDKTIEWKSKCLDFFKEEENIDFFILQEINPIKLFEKTHNQYEFSMTDYSILYHELTNELLFDGRKSNCWGNAILFNKKYKLAKNNLENNDLYDIDKYYYGRNSIMCYDFVSPDNKAITIVNFYNKINYADKGQYTMLDDFENDSDIQSVLKHTSNNIILTGDFNTGFGPNDREQYGKFIENINKSLNLTDSVNNYSEKFIPTYCHLNGQFYLNDFCLTSKFDNVKIINEVDKWEYVDQRRLWKGLSDHRPLIIELE</sequence>
<dbReference type="Gene3D" id="3.60.10.10">
    <property type="entry name" value="Endonuclease/exonuclease/phosphatase"/>
    <property type="match status" value="1"/>
</dbReference>
<dbReference type="AlphaFoldDB" id="A0A806KNX8"/>
<organism evidence="1">
    <name type="scientific">uncultured bacterium contig00087</name>
    <dbReference type="NCBI Taxonomy" id="1181560"/>
    <lineage>
        <taxon>Bacteria</taxon>
        <taxon>environmental samples</taxon>
    </lineage>
</organism>
<dbReference type="InterPro" id="IPR036691">
    <property type="entry name" value="Endo/exonu/phosph_ase_sf"/>
</dbReference>
<protein>
    <recommendedName>
        <fullName evidence="2">Endonuclease/exonuclease/phosphatase family protein</fullName>
    </recommendedName>
</protein>